<protein>
    <recommendedName>
        <fullName evidence="1">Immunoglobulin domain-containing protein</fullName>
    </recommendedName>
</protein>
<feature type="domain" description="Immunoglobulin" evidence="1">
    <location>
        <begin position="377"/>
        <end position="465"/>
    </location>
</feature>
<dbReference type="EMBL" id="JAUYZG010000005">
    <property type="protein sequence ID" value="KAK2906688.1"/>
    <property type="molecule type" value="Genomic_DNA"/>
</dbReference>
<reference evidence="2" key="1">
    <citation type="submission" date="2023-08" db="EMBL/GenBank/DDBJ databases">
        <title>Chromosome-level Genome Assembly of mud carp (Cirrhinus molitorella).</title>
        <authorList>
            <person name="Liu H."/>
        </authorList>
    </citation>
    <scope>NUCLEOTIDE SEQUENCE</scope>
    <source>
        <strain evidence="2">Prfri</strain>
        <tissue evidence="2">Muscle</tissue>
    </source>
</reference>
<feature type="domain" description="Immunoglobulin" evidence="1">
    <location>
        <begin position="122"/>
        <end position="224"/>
    </location>
</feature>
<keyword evidence="3" id="KW-1185">Reference proteome</keyword>
<comment type="caution">
    <text evidence="2">The sequence shown here is derived from an EMBL/GenBank/DDBJ whole genome shotgun (WGS) entry which is preliminary data.</text>
</comment>
<evidence type="ECO:0000313" key="3">
    <source>
        <dbReference type="Proteomes" id="UP001187343"/>
    </source>
</evidence>
<name>A0AA88PWE0_9TELE</name>
<dbReference type="InterPro" id="IPR013106">
    <property type="entry name" value="Ig_V-set"/>
</dbReference>
<evidence type="ECO:0000313" key="2">
    <source>
        <dbReference type="EMBL" id="KAK2906688.1"/>
    </source>
</evidence>
<dbReference type="Proteomes" id="UP001187343">
    <property type="component" value="Unassembled WGS sequence"/>
</dbReference>
<feature type="domain" description="Immunoglobulin" evidence="1">
    <location>
        <begin position="1169"/>
        <end position="1271"/>
    </location>
</feature>
<feature type="domain" description="Immunoglobulin" evidence="1">
    <location>
        <begin position="265"/>
        <end position="368"/>
    </location>
</feature>
<gene>
    <name evidence="2" type="ORF">Q8A67_005673</name>
</gene>
<feature type="domain" description="Immunoglobulin" evidence="1">
    <location>
        <begin position="788"/>
        <end position="890"/>
    </location>
</feature>
<feature type="domain" description="Immunoglobulin" evidence="1">
    <location>
        <begin position="682"/>
        <end position="784"/>
    </location>
</feature>
<proteinExistence type="predicted"/>
<dbReference type="Gene3D" id="2.60.40.10">
    <property type="entry name" value="Immunoglobulins"/>
    <property type="match status" value="12"/>
</dbReference>
<dbReference type="SUPFAM" id="SSF48726">
    <property type="entry name" value="Immunoglobulin"/>
    <property type="match status" value="12"/>
</dbReference>
<feature type="domain" description="Immunoglobulin" evidence="1">
    <location>
        <begin position="9"/>
        <end position="112"/>
    </location>
</feature>
<dbReference type="PANTHER" id="PTHR21063:SF4">
    <property type="entry name" value="CD48 ANTIGEN-RELATED"/>
    <property type="match status" value="1"/>
</dbReference>
<feature type="domain" description="Immunoglobulin" evidence="1">
    <location>
        <begin position="891"/>
        <end position="990"/>
    </location>
</feature>
<feature type="non-terminal residue" evidence="2">
    <location>
        <position position="1"/>
    </location>
</feature>
<dbReference type="FunFam" id="2.60.40.10:FF:002431">
    <property type="entry name" value="Si:ch211-222k6.3"/>
    <property type="match status" value="6"/>
</dbReference>
<dbReference type="PANTHER" id="PTHR21063">
    <property type="entry name" value="LFA-3"/>
    <property type="match status" value="1"/>
</dbReference>
<dbReference type="Pfam" id="PF07686">
    <property type="entry name" value="V-set"/>
    <property type="match status" value="4"/>
</dbReference>
<dbReference type="InterPro" id="IPR036179">
    <property type="entry name" value="Ig-like_dom_sf"/>
</dbReference>
<feature type="domain" description="Immunoglobulin" evidence="1">
    <location>
        <begin position="577"/>
        <end position="678"/>
    </location>
</feature>
<dbReference type="InterPro" id="IPR003599">
    <property type="entry name" value="Ig_sub"/>
</dbReference>
<dbReference type="InterPro" id="IPR013783">
    <property type="entry name" value="Ig-like_fold"/>
</dbReference>
<feature type="domain" description="Immunoglobulin" evidence="1">
    <location>
        <begin position="1063"/>
        <end position="1165"/>
    </location>
</feature>
<accession>A0AA88PWE0</accession>
<feature type="domain" description="Immunoglobulin" evidence="1">
    <location>
        <begin position="473"/>
        <end position="573"/>
    </location>
</feature>
<sequence length="1391" mass="155795">MFGAKTNEIQSVSVTEGDSVLLPTNVNQIADNDRIVWLFEYENSVIAKIKRKKQIFTTYDDVHDGRFRDRLKLDNQTGSLTITNTKTEHTGRYKLQIWVEKMILKTFSVSIYGVFGAETNEILSVSVMEGDSVTLKSNVTELREDDDILWKFGTEKSLIARIDREAKISSTYNGTDGRFKDRLKLDNQTGSLTITNTTTEHAGLYELQRSGVKLLSKLFSVSVYVTLKLFIKLTNPSVGNYNVIFMLLMTTSGMYFLYRSSFHQYKYLSVMEGESVTLKTNVTEIREGDDILWNYGAENSPIAKMVKSTQIVSTYNNTDERFRDRLKLDNQTGSLTITNITTKHTGVYQLEISGENLISEKFCFMSVMEGDSVTLNTEFTEIPEDDDILWNFGAKNSMIAQIIKNYQIFNKYDDVPDGRFRDRLKLDNQTGSLTITNITIEHAGDYKLEIAGVKKSSKTFSVSVYGVFGATTNEIISVIEGDSVTLHTDGIGKHGDDDLLWKFGAEKSQIAIIKKMKIFTSDGPDRRFRDRLKLDNQTGSLTIMNITTKHAGLYKLEISGDVWSSKTFGVSVYGVFGESVSVMEGDSVTLNSDVTEIHEDDDILWKFGSEDSLIAEISGEDQISRFDGPDGRFRHRLKLDKQTASLTITNITTEHAGLYELQISGDKLSSKTFSVSVYGVFGESLSVMEGNSVTLNTDLTEIREDDDILWKFGAKNSLIGQISIEKQVFSTFDGPDGRFRDRLKLGNQTGSLTITNITTEHDGHYELEIDGPRWSTKTFSVSVYGVSGETVSVIESDSVTLRTDFTEIRKDDDILWKFGAETSLIAEVSRAAGIFSTYSGADGRFRDRLKLDEQTGSLTIINITTEHAGLYEVQRSGAKWSSKTFSVSVYVSVIESDSVTLRTDIAEIREDDDILWKFGAETSLIAEISRAAGIFSTYNGTDGRFRDRLKLDNQTGSLTIINITTEHAGLYEVQRSGVKWSSKTFSVSVYGEDFGDFFSWSDQTSQAVKPAKTSYFQLNSQDQPGFSCFFFFQQGVESSYFDVLETSEGSEGPDSMDILERTNEILSVTEGDSVALLTATEIFNDEDILWYFGVKKSLVAKINRESQTSFTFDDVLDGRFRDRLKLDNQTGSLTITNITTQHAGDYKLEISGAKLQSKTVSVFVYGVFANSVSGTEGDSVTLNSDVAKIRDDEDILWKFGAEKSLISEISKAAGISSTFYVPDERFRDRLKLDHQTGSLTIMNITDEHAGVYQLVISGAKLLSKNFSVSVYAQIAREKQIFPDGRFRDKLKLDRQTGSLTITNITTEHAGRYELKISGINRSTKTFSVSVYVGFDSTSGHQRTLSDKFRSGPSFIVDFCCCWIYVDCCFSRDVLHLQETKKNSPEQGGRQN</sequence>
<dbReference type="SMART" id="SM00409">
    <property type="entry name" value="IG"/>
    <property type="match status" value="11"/>
</dbReference>
<organism evidence="2 3">
    <name type="scientific">Cirrhinus molitorella</name>
    <name type="common">mud carp</name>
    <dbReference type="NCBI Taxonomy" id="172907"/>
    <lineage>
        <taxon>Eukaryota</taxon>
        <taxon>Metazoa</taxon>
        <taxon>Chordata</taxon>
        <taxon>Craniata</taxon>
        <taxon>Vertebrata</taxon>
        <taxon>Euteleostomi</taxon>
        <taxon>Actinopterygii</taxon>
        <taxon>Neopterygii</taxon>
        <taxon>Teleostei</taxon>
        <taxon>Ostariophysi</taxon>
        <taxon>Cypriniformes</taxon>
        <taxon>Cyprinidae</taxon>
        <taxon>Labeoninae</taxon>
        <taxon>Labeonini</taxon>
        <taxon>Cirrhinus</taxon>
    </lineage>
</organism>
<evidence type="ECO:0000259" key="1">
    <source>
        <dbReference type="SMART" id="SM00409"/>
    </source>
</evidence>